<comment type="caution">
    <text evidence="1">The sequence shown here is derived from an EMBL/GenBank/DDBJ whole genome shotgun (WGS) entry which is preliminary data.</text>
</comment>
<organism evidence="1 2">
    <name type="scientific">Pontibacter mangrovi</name>
    <dbReference type="NCBI Taxonomy" id="2589816"/>
    <lineage>
        <taxon>Bacteria</taxon>
        <taxon>Pseudomonadati</taxon>
        <taxon>Bacteroidota</taxon>
        <taxon>Cytophagia</taxon>
        <taxon>Cytophagales</taxon>
        <taxon>Hymenobacteraceae</taxon>
        <taxon>Pontibacter</taxon>
    </lineage>
</organism>
<keyword evidence="2" id="KW-1185">Reference proteome</keyword>
<protein>
    <submittedName>
        <fullName evidence="1">Uncharacterized protein</fullName>
    </submittedName>
</protein>
<dbReference type="AlphaFoldDB" id="A0A501W5E4"/>
<proteinExistence type="predicted"/>
<sequence length="75" mass="8549">MEQSITFTQIRPRYYQITRGKKILGEIAPKKDEESGVISYHVIDHVQDKIAAKDCESINQAKAFAELHFGKEVQA</sequence>
<accession>A0A501W5E4</accession>
<evidence type="ECO:0000313" key="1">
    <source>
        <dbReference type="EMBL" id="TPE43952.1"/>
    </source>
</evidence>
<dbReference type="RefSeq" id="WP_140621575.1">
    <property type="nucleotide sequence ID" value="NZ_VFRQ01000005.1"/>
</dbReference>
<evidence type="ECO:0000313" key="2">
    <source>
        <dbReference type="Proteomes" id="UP000316727"/>
    </source>
</evidence>
<dbReference type="Proteomes" id="UP000316727">
    <property type="component" value="Unassembled WGS sequence"/>
</dbReference>
<name>A0A501W5E4_9BACT</name>
<gene>
    <name evidence="1" type="ORF">FJM65_11040</name>
</gene>
<reference evidence="1 2" key="1">
    <citation type="submission" date="2019-06" db="EMBL/GenBank/DDBJ databases">
        <title>A novel bacterium of genus Pontibacter, isolated from marine sediment.</title>
        <authorList>
            <person name="Huang H."/>
            <person name="Mo K."/>
            <person name="Hu Y."/>
        </authorList>
    </citation>
    <scope>NUCLEOTIDE SEQUENCE [LARGE SCALE GENOMIC DNA]</scope>
    <source>
        <strain evidence="1 2">HB172049</strain>
    </source>
</reference>
<dbReference type="EMBL" id="VFRQ01000005">
    <property type="protein sequence ID" value="TPE43952.1"/>
    <property type="molecule type" value="Genomic_DNA"/>
</dbReference>